<name>A0AAP2CH19_9BACT</name>
<evidence type="ECO:0000259" key="6">
    <source>
        <dbReference type="Pfam" id="PF08281"/>
    </source>
</evidence>
<dbReference type="InterPro" id="IPR007627">
    <property type="entry name" value="RNA_pol_sigma70_r2"/>
</dbReference>
<feature type="domain" description="RNA polymerase sigma factor 70 region 4 type 2" evidence="6">
    <location>
        <begin position="123"/>
        <end position="175"/>
    </location>
</feature>
<dbReference type="Pfam" id="PF04542">
    <property type="entry name" value="Sigma70_r2"/>
    <property type="match status" value="1"/>
</dbReference>
<accession>A0AAP2CH19</accession>
<dbReference type="NCBIfam" id="TIGR02937">
    <property type="entry name" value="sigma70-ECF"/>
    <property type="match status" value="1"/>
</dbReference>
<dbReference type="Gene3D" id="1.10.10.10">
    <property type="entry name" value="Winged helix-like DNA-binding domain superfamily/Winged helix DNA-binding domain"/>
    <property type="match status" value="1"/>
</dbReference>
<dbReference type="PANTHER" id="PTHR43133">
    <property type="entry name" value="RNA POLYMERASE ECF-TYPE SIGMA FACTO"/>
    <property type="match status" value="1"/>
</dbReference>
<evidence type="ECO:0000256" key="1">
    <source>
        <dbReference type="ARBA" id="ARBA00010641"/>
    </source>
</evidence>
<comment type="caution">
    <text evidence="7">The sequence shown here is derived from an EMBL/GenBank/DDBJ whole genome shotgun (WGS) entry which is preliminary data.</text>
</comment>
<keyword evidence="8" id="KW-1185">Reference proteome</keyword>
<dbReference type="InterPro" id="IPR013249">
    <property type="entry name" value="RNA_pol_sigma70_r4_t2"/>
</dbReference>
<dbReference type="EMBL" id="JAHCMY010000005">
    <property type="protein sequence ID" value="MBS9524551.1"/>
    <property type="molecule type" value="Genomic_DNA"/>
</dbReference>
<dbReference type="InterPro" id="IPR039425">
    <property type="entry name" value="RNA_pol_sigma-70-like"/>
</dbReference>
<keyword evidence="3" id="KW-0731">Sigma factor</keyword>
<organism evidence="7 8">
    <name type="scientific">Litoribacter ruber</name>
    <dbReference type="NCBI Taxonomy" id="702568"/>
    <lineage>
        <taxon>Bacteria</taxon>
        <taxon>Pseudomonadati</taxon>
        <taxon>Bacteroidota</taxon>
        <taxon>Cytophagia</taxon>
        <taxon>Cytophagales</taxon>
        <taxon>Cyclobacteriaceae</taxon>
        <taxon>Litoribacter</taxon>
    </lineage>
</organism>
<dbReference type="RefSeq" id="WP_213945404.1">
    <property type="nucleotide sequence ID" value="NZ_JAHCMY010000005.1"/>
</dbReference>
<dbReference type="PANTHER" id="PTHR43133:SF46">
    <property type="entry name" value="RNA POLYMERASE SIGMA-70 FACTOR ECF SUBFAMILY"/>
    <property type="match status" value="1"/>
</dbReference>
<dbReference type="GO" id="GO:0003677">
    <property type="term" value="F:DNA binding"/>
    <property type="evidence" value="ECO:0007669"/>
    <property type="project" value="InterPro"/>
</dbReference>
<proteinExistence type="inferred from homology"/>
<evidence type="ECO:0000313" key="7">
    <source>
        <dbReference type="EMBL" id="MBS9524551.1"/>
    </source>
</evidence>
<dbReference type="SUPFAM" id="SSF88946">
    <property type="entry name" value="Sigma2 domain of RNA polymerase sigma factors"/>
    <property type="match status" value="1"/>
</dbReference>
<dbReference type="AlphaFoldDB" id="A0AAP2CH19"/>
<evidence type="ECO:0000259" key="5">
    <source>
        <dbReference type="Pfam" id="PF04542"/>
    </source>
</evidence>
<dbReference type="SUPFAM" id="SSF88659">
    <property type="entry name" value="Sigma3 and sigma4 domains of RNA polymerase sigma factors"/>
    <property type="match status" value="1"/>
</dbReference>
<dbReference type="Pfam" id="PF08281">
    <property type="entry name" value="Sigma70_r4_2"/>
    <property type="match status" value="1"/>
</dbReference>
<dbReference type="Proteomes" id="UP001319104">
    <property type="component" value="Unassembled WGS sequence"/>
</dbReference>
<keyword evidence="4" id="KW-0804">Transcription</keyword>
<dbReference type="Gene3D" id="1.10.1740.10">
    <property type="match status" value="1"/>
</dbReference>
<feature type="domain" description="RNA polymerase sigma-70 region 2" evidence="5">
    <location>
        <begin position="25"/>
        <end position="91"/>
    </location>
</feature>
<gene>
    <name evidence="7" type="ORF">KI659_11040</name>
</gene>
<evidence type="ECO:0000313" key="8">
    <source>
        <dbReference type="Proteomes" id="UP001319104"/>
    </source>
</evidence>
<evidence type="ECO:0000256" key="4">
    <source>
        <dbReference type="ARBA" id="ARBA00023163"/>
    </source>
</evidence>
<evidence type="ECO:0000256" key="3">
    <source>
        <dbReference type="ARBA" id="ARBA00023082"/>
    </source>
</evidence>
<sequence>MIQSTLDKGMWEELRKGKQRALKDIYEKYFEDLYHYGCCMCHDSSLVEDGIQDVFIDLFHYRSKISSPSNPKAYLISCLRRKLLSNLKKSRLFSLKPDATDFLIEESLEKNLISQETDQRILLKLKMALKKLTPRQKEIIFLKFVKDMDYEAISEILDMSPASCRTLMYRTAKCLKEELNDLQILQNPSLQKSTFTQVLRTFLPVLF</sequence>
<dbReference type="InterPro" id="IPR013325">
    <property type="entry name" value="RNA_pol_sigma_r2"/>
</dbReference>
<comment type="similarity">
    <text evidence="1">Belongs to the sigma-70 factor family. ECF subfamily.</text>
</comment>
<protein>
    <submittedName>
        <fullName evidence="7">Sigma-70 family RNA polymerase sigma factor</fullName>
    </submittedName>
</protein>
<dbReference type="InterPro" id="IPR036388">
    <property type="entry name" value="WH-like_DNA-bd_sf"/>
</dbReference>
<evidence type="ECO:0000256" key="2">
    <source>
        <dbReference type="ARBA" id="ARBA00023015"/>
    </source>
</evidence>
<dbReference type="GO" id="GO:0006352">
    <property type="term" value="P:DNA-templated transcription initiation"/>
    <property type="evidence" value="ECO:0007669"/>
    <property type="project" value="InterPro"/>
</dbReference>
<reference evidence="7 8" key="1">
    <citation type="submission" date="2021-05" db="EMBL/GenBank/DDBJ databases">
        <authorList>
            <person name="Zhang Z.D."/>
            <person name="Osman G."/>
        </authorList>
    </citation>
    <scope>NUCLEOTIDE SEQUENCE [LARGE SCALE GENOMIC DNA]</scope>
    <source>
        <strain evidence="7 8">KCTC 32217</strain>
    </source>
</reference>
<dbReference type="InterPro" id="IPR014284">
    <property type="entry name" value="RNA_pol_sigma-70_dom"/>
</dbReference>
<dbReference type="InterPro" id="IPR013324">
    <property type="entry name" value="RNA_pol_sigma_r3/r4-like"/>
</dbReference>
<dbReference type="GO" id="GO:0016987">
    <property type="term" value="F:sigma factor activity"/>
    <property type="evidence" value="ECO:0007669"/>
    <property type="project" value="UniProtKB-KW"/>
</dbReference>
<keyword evidence="2" id="KW-0805">Transcription regulation</keyword>